<dbReference type="Pfam" id="PF09369">
    <property type="entry name" value="MZB"/>
    <property type="match status" value="1"/>
</dbReference>
<dbReference type="InterPro" id="IPR001650">
    <property type="entry name" value="Helicase_C-like"/>
</dbReference>
<dbReference type="InterPro" id="IPR014001">
    <property type="entry name" value="Helicase_ATP-bd"/>
</dbReference>
<dbReference type="EMBL" id="CP017766">
    <property type="protein sequence ID" value="AUB56816.1"/>
    <property type="molecule type" value="Genomic_DNA"/>
</dbReference>
<dbReference type="GO" id="GO:0043138">
    <property type="term" value="F:3'-5' DNA helicase activity"/>
    <property type="evidence" value="ECO:0007669"/>
    <property type="project" value="TreeGrafter"/>
</dbReference>
<dbReference type="Gene3D" id="3.40.50.300">
    <property type="entry name" value="P-loop containing nucleotide triphosphate hydrolases"/>
    <property type="match status" value="2"/>
</dbReference>
<evidence type="ECO:0000259" key="7">
    <source>
        <dbReference type="PROSITE" id="PS51192"/>
    </source>
</evidence>
<dbReference type="SUPFAM" id="SSF48452">
    <property type="entry name" value="TPR-like"/>
    <property type="match status" value="1"/>
</dbReference>
<dbReference type="InterPro" id="IPR013105">
    <property type="entry name" value="TPR_2"/>
</dbReference>
<dbReference type="Pfam" id="PF00271">
    <property type="entry name" value="Helicase_C"/>
    <property type="match status" value="1"/>
</dbReference>
<evidence type="ECO:0000259" key="8">
    <source>
        <dbReference type="PROSITE" id="PS51194"/>
    </source>
</evidence>
<dbReference type="Gene3D" id="1.25.40.10">
    <property type="entry name" value="Tetratricopeptide repeat domain"/>
    <property type="match status" value="1"/>
</dbReference>
<reference evidence="9 10" key="1">
    <citation type="submission" date="2016-10" db="EMBL/GenBank/DDBJ databases">
        <title>Comparative genomics between deep and shallow subseafloor isolates.</title>
        <authorList>
            <person name="Ishii S."/>
            <person name="Miller J.R."/>
            <person name="Sutton G."/>
            <person name="Suzuki S."/>
            <person name="Methe B."/>
            <person name="Inagaki F."/>
            <person name="Imachi H."/>
        </authorList>
    </citation>
    <scope>NUCLEOTIDE SEQUENCE [LARGE SCALE GENOMIC DNA]</scope>
    <source>
        <strain evidence="9 10">MO-MB1</strain>
    </source>
</reference>
<evidence type="ECO:0000313" key="10">
    <source>
        <dbReference type="Proteomes" id="UP000232806"/>
    </source>
</evidence>
<feature type="region of interest" description="Disordered" evidence="6">
    <location>
        <begin position="758"/>
        <end position="789"/>
    </location>
</feature>
<feature type="repeat" description="TPR" evidence="5">
    <location>
        <begin position="903"/>
        <end position="936"/>
    </location>
</feature>
<keyword evidence="1" id="KW-0677">Repeat</keyword>
<evidence type="ECO:0000256" key="4">
    <source>
        <dbReference type="ARBA" id="ARBA00022840"/>
    </source>
</evidence>
<dbReference type="GO" id="GO:0005524">
    <property type="term" value="F:ATP binding"/>
    <property type="evidence" value="ECO:0007669"/>
    <property type="project" value="UniProtKB-KW"/>
</dbReference>
<evidence type="ECO:0000256" key="5">
    <source>
        <dbReference type="PROSITE-ProRule" id="PRU00339"/>
    </source>
</evidence>
<evidence type="ECO:0000256" key="1">
    <source>
        <dbReference type="ARBA" id="ARBA00022737"/>
    </source>
</evidence>
<dbReference type="GO" id="GO:0003676">
    <property type="term" value="F:nucleic acid binding"/>
    <property type="evidence" value="ECO:0007669"/>
    <property type="project" value="InterPro"/>
</dbReference>
<dbReference type="PROSITE" id="PS51192">
    <property type="entry name" value="HELICASE_ATP_BIND_1"/>
    <property type="match status" value="1"/>
</dbReference>
<feature type="domain" description="Helicase ATP-binding" evidence="7">
    <location>
        <begin position="63"/>
        <end position="242"/>
    </location>
</feature>
<evidence type="ECO:0000256" key="3">
    <source>
        <dbReference type="ARBA" id="ARBA00022803"/>
    </source>
</evidence>
<dbReference type="InterPro" id="IPR027417">
    <property type="entry name" value="P-loop_NTPase"/>
</dbReference>
<dbReference type="PROSITE" id="PS51194">
    <property type="entry name" value="HELICASE_CTER"/>
    <property type="match status" value="1"/>
</dbReference>
<dbReference type="Pfam" id="PF07719">
    <property type="entry name" value="TPR_2"/>
    <property type="match status" value="1"/>
</dbReference>
<dbReference type="GO" id="GO:0006289">
    <property type="term" value="P:nucleotide-excision repair"/>
    <property type="evidence" value="ECO:0007669"/>
    <property type="project" value="TreeGrafter"/>
</dbReference>
<dbReference type="InterPro" id="IPR011545">
    <property type="entry name" value="DEAD/DEAH_box_helicase_dom"/>
</dbReference>
<evidence type="ECO:0000313" key="9">
    <source>
        <dbReference type="EMBL" id="AUB56816.1"/>
    </source>
</evidence>
<dbReference type="SMART" id="SM00487">
    <property type="entry name" value="DEXDc"/>
    <property type="match status" value="1"/>
</dbReference>
<dbReference type="InterPro" id="IPR018973">
    <property type="entry name" value="MZB"/>
</dbReference>
<dbReference type="InterPro" id="IPR011990">
    <property type="entry name" value="TPR-like_helical_dom_sf"/>
</dbReference>
<organism evidence="9 10">
    <name type="scientific">Methanobacterium subterraneum</name>
    <dbReference type="NCBI Taxonomy" id="59277"/>
    <lineage>
        <taxon>Archaea</taxon>
        <taxon>Methanobacteriati</taxon>
        <taxon>Methanobacteriota</taxon>
        <taxon>Methanomada group</taxon>
        <taxon>Methanobacteria</taxon>
        <taxon>Methanobacteriales</taxon>
        <taxon>Methanobacteriaceae</taxon>
        <taxon>Methanobacterium</taxon>
    </lineage>
</organism>
<dbReference type="SMART" id="SM00490">
    <property type="entry name" value="HELICc"/>
    <property type="match status" value="1"/>
</dbReference>
<dbReference type="SUPFAM" id="SSF52540">
    <property type="entry name" value="P-loop containing nucleoside triphosphate hydrolases"/>
    <property type="match status" value="1"/>
</dbReference>
<dbReference type="CDD" id="cd17923">
    <property type="entry name" value="DEXHc_Hrq1-like"/>
    <property type="match status" value="1"/>
</dbReference>
<dbReference type="CDD" id="cd18797">
    <property type="entry name" value="SF2_C_Hrq"/>
    <property type="match status" value="1"/>
</dbReference>
<name>A0A2H4VFF7_9EURY</name>
<sequence length="946" mass="108662">MLVIESVLDNLKNEKDLSKKVVAIERMEPRKARYGKLDNLPFPLLDYLNRKNIRLFQHQCQLTKIVRKGENVIITTPTASGKTLAFSLPILETYAKDNKATSLFIYPANALIADQFVKLQEYERDTGIRVDPYSYNSDTPHDQRRFIRDNVRTLLTTPHMLHLILYWKHQWSSFFSNLKYVVIDEAHEYSGVFGSNVALLLRRLRRITNYYGSDPQFILSSATLANPLEFSQLLVGKKFQLIDQDASANGTKHMVFFNPYQEIENPSNRMDTRALLSMFILNNIQTLCFTKTKNDAEKIISMTRKYLEKSNPEHSNLLSSYRAGYNTRARRDIEKKLKTRELMGVACTNALELGVDIGSLDGVIISSYPGTLISTWQQAGRAGRGVKDSIVVFIASKDPLNQYIVNHPSYILSRGNENATIDLKNDHLLKKHLYCACSELTLNSRDLEKYFSVDDTMMYALQQEGKVSQSPSGWKYMDNQSEYPALRDKIKYITPADFMVKYNGKILETITKEDAYSICYEGAVYRHRGHRYTVKKFHLHEKVILLEDYKKSSKDSWKKTEIKNRIPIKNKEIGLLKLEFGEISVKKSYWTYEKHNGKKTRYSELDIPPTIFKTNGLWFEIPSSFIAELKSYNSNIDKNESVDGVRSALIAMFPLHVLCGRCDILGHYNQKDPLDNYIYFYDNHPGGVGLAEKGLDTFPQLVKITLDMVKKCKCETGCVKCILSSPCGVHRGKMNKKGTIFLLEKIYQEIKDNLLDFEEPGKSPQSISKNEKNSEQTGQGYFPELESVPSKENPELSEINATSILSDVKLIELIENRLYGIASEQIRQGMTNSKNFKDLIQLAIIHDLQNNLKQAKKLYKEAFALKNDTIYLNHLISLFIDKKCFNEALMIVENLEAIVPEDNQLLYNKGIILESLKYPDEAIECFNKVLIRDPNNMDAYQRLINI</sequence>
<evidence type="ECO:0008006" key="11">
    <source>
        <dbReference type="Google" id="ProtNLM"/>
    </source>
</evidence>
<dbReference type="PANTHER" id="PTHR47957">
    <property type="entry name" value="ATP-DEPENDENT HELICASE HRQ1"/>
    <property type="match status" value="1"/>
</dbReference>
<dbReference type="PANTHER" id="PTHR47957:SF3">
    <property type="entry name" value="ATP-DEPENDENT HELICASE HRQ1"/>
    <property type="match status" value="1"/>
</dbReference>
<proteinExistence type="predicted"/>
<evidence type="ECO:0000256" key="6">
    <source>
        <dbReference type="SAM" id="MobiDB-lite"/>
    </source>
</evidence>
<gene>
    <name evidence="9" type="ORF">BK007_10115</name>
</gene>
<dbReference type="Proteomes" id="UP000232806">
    <property type="component" value="Chromosome"/>
</dbReference>
<dbReference type="PROSITE" id="PS50005">
    <property type="entry name" value="TPR"/>
    <property type="match status" value="1"/>
</dbReference>
<keyword evidence="3 5" id="KW-0802">TPR repeat</keyword>
<dbReference type="InterPro" id="IPR019734">
    <property type="entry name" value="TPR_rpt"/>
</dbReference>
<keyword evidence="4" id="KW-0067">ATP-binding</keyword>
<dbReference type="Pfam" id="PF00270">
    <property type="entry name" value="DEAD"/>
    <property type="match status" value="1"/>
</dbReference>
<protein>
    <recommendedName>
        <fullName evidence="11">DEAD/DEAH box helicase</fullName>
    </recommendedName>
</protein>
<feature type="domain" description="Helicase C-terminal" evidence="8">
    <location>
        <begin position="258"/>
        <end position="429"/>
    </location>
</feature>
<evidence type="ECO:0000256" key="2">
    <source>
        <dbReference type="ARBA" id="ARBA00022741"/>
    </source>
</evidence>
<dbReference type="GO" id="GO:0036297">
    <property type="term" value="P:interstrand cross-link repair"/>
    <property type="evidence" value="ECO:0007669"/>
    <property type="project" value="TreeGrafter"/>
</dbReference>
<dbReference type="AlphaFoldDB" id="A0A2H4VFF7"/>
<accession>A0A2H4VFF7</accession>
<keyword evidence="2" id="KW-0547">Nucleotide-binding</keyword>
<dbReference type="SMART" id="SM00028">
    <property type="entry name" value="TPR"/>
    <property type="match status" value="2"/>
</dbReference>